<feature type="transmembrane region" description="Helical" evidence="2">
    <location>
        <begin position="39"/>
        <end position="55"/>
    </location>
</feature>
<keyword evidence="1" id="KW-0813">Transport</keyword>
<evidence type="ECO:0000313" key="3">
    <source>
        <dbReference type="EMBL" id="SFP91855.1"/>
    </source>
</evidence>
<feature type="non-terminal residue" evidence="3">
    <location>
        <position position="1"/>
    </location>
</feature>
<keyword evidence="2" id="KW-1133">Transmembrane helix</keyword>
<proteinExistence type="inferred from homology"/>
<organism evidence="3 4">
    <name type="scientific">Hydrogenimonas thermophila</name>
    <dbReference type="NCBI Taxonomy" id="223786"/>
    <lineage>
        <taxon>Bacteria</taxon>
        <taxon>Pseudomonadati</taxon>
        <taxon>Campylobacterota</taxon>
        <taxon>Epsilonproteobacteria</taxon>
        <taxon>Campylobacterales</taxon>
        <taxon>Hydrogenimonadaceae</taxon>
        <taxon>Hydrogenimonas</taxon>
    </lineage>
</organism>
<dbReference type="Pfam" id="PF00950">
    <property type="entry name" value="ABC-3"/>
    <property type="match status" value="1"/>
</dbReference>
<protein>
    <submittedName>
        <fullName evidence="3">Zinc transport system permease protein</fullName>
    </submittedName>
</protein>
<feature type="transmembrane region" description="Helical" evidence="2">
    <location>
        <begin position="12"/>
        <end position="33"/>
    </location>
</feature>
<dbReference type="Proteomes" id="UP000199227">
    <property type="component" value="Unassembled WGS sequence"/>
</dbReference>
<evidence type="ECO:0000256" key="2">
    <source>
        <dbReference type="SAM" id="Phobius"/>
    </source>
</evidence>
<dbReference type="AlphaFoldDB" id="A0A1I5U9B6"/>
<comment type="similarity">
    <text evidence="1">Belongs to the ABC-3 integral membrane protein family.</text>
</comment>
<dbReference type="GO" id="GO:0055085">
    <property type="term" value="P:transmembrane transport"/>
    <property type="evidence" value="ECO:0007669"/>
    <property type="project" value="InterPro"/>
</dbReference>
<evidence type="ECO:0000256" key="1">
    <source>
        <dbReference type="RuleBase" id="RU003943"/>
    </source>
</evidence>
<sequence length="60" mass="6708">SEMYVKSLSSMMIISIILSIIYIIAGLFLAYWYDLSTGASVILVAVLGTIILYMVKWSKN</sequence>
<dbReference type="RefSeq" id="WP_177202055.1">
    <property type="nucleotide sequence ID" value="NZ_FOXB01000057.1"/>
</dbReference>
<comment type="subcellular location">
    <subcellularLocation>
        <location evidence="1">Cell membrane</location>
        <topology evidence="1">Multi-pass membrane protein</topology>
    </subcellularLocation>
</comment>
<accession>A0A1I5U9B6</accession>
<keyword evidence="2" id="KW-0472">Membrane</keyword>
<evidence type="ECO:0000313" key="4">
    <source>
        <dbReference type="Proteomes" id="UP000199227"/>
    </source>
</evidence>
<dbReference type="EMBL" id="FOXB01000057">
    <property type="protein sequence ID" value="SFP91855.1"/>
    <property type="molecule type" value="Genomic_DNA"/>
</dbReference>
<keyword evidence="4" id="KW-1185">Reference proteome</keyword>
<dbReference type="InterPro" id="IPR001626">
    <property type="entry name" value="ABC_TroCD"/>
</dbReference>
<name>A0A1I5U9B6_9BACT</name>
<gene>
    <name evidence="3" type="ORF">SAMN05216234_1571</name>
</gene>
<keyword evidence="1 2" id="KW-0812">Transmembrane</keyword>
<reference evidence="3 4" key="1">
    <citation type="submission" date="2016-10" db="EMBL/GenBank/DDBJ databases">
        <authorList>
            <person name="de Groot N.N."/>
        </authorList>
    </citation>
    <scope>NUCLEOTIDE SEQUENCE [LARGE SCALE GENOMIC DNA]</scope>
    <source>
        <strain evidence="3 4">EP1-55-1</strain>
    </source>
</reference>
<dbReference type="GO" id="GO:0043190">
    <property type="term" value="C:ATP-binding cassette (ABC) transporter complex"/>
    <property type="evidence" value="ECO:0007669"/>
    <property type="project" value="InterPro"/>
</dbReference>